<name>A0A2K8KVP6_MARES</name>
<sequence length="84" mass="9635">MKHHTYLARAMRIFEITRRARFRKSDLIELMEGDRDYSGMDAIIEQYGIKPPASQYSRKAIKRAYDRALLRAGEAGLIDSSAGE</sequence>
<gene>
    <name evidence="1" type="ORF">Ga0123461_0440</name>
</gene>
<evidence type="ECO:0000313" key="1">
    <source>
        <dbReference type="EMBL" id="ATX78877.1"/>
    </source>
</evidence>
<dbReference type="Proteomes" id="UP000231701">
    <property type="component" value="Chromosome"/>
</dbReference>
<reference evidence="1 2" key="1">
    <citation type="submission" date="2016-12" db="EMBL/GenBank/DDBJ databases">
        <title>Isolation and genomic insights into novel planktonic Zetaproteobacteria from stratified waters of the Chesapeake Bay.</title>
        <authorList>
            <person name="McAllister S.M."/>
            <person name="Kato S."/>
            <person name="Chan C.S."/>
            <person name="Chiu B.K."/>
            <person name="Field E.K."/>
        </authorList>
    </citation>
    <scope>NUCLEOTIDE SEQUENCE [LARGE SCALE GENOMIC DNA]</scope>
    <source>
        <strain evidence="1 2">CP-5</strain>
    </source>
</reference>
<accession>A0A2K8KVP6</accession>
<proteinExistence type="predicted"/>
<keyword evidence="2" id="KW-1185">Reference proteome</keyword>
<protein>
    <submittedName>
        <fullName evidence="1">Uncharacterized protein</fullName>
    </submittedName>
</protein>
<dbReference type="AlphaFoldDB" id="A0A2K8KVP6"/>
<dbReference type="RefSeq" id="WP_100276833.1">
    <property type="nucleotide sequence ID" value="NZ_CP018799.1"/>
</dbReference>
<organism evidence="1 2">
    <name type="scientific">Mariprofundus aestuarium</name>
    <dbReference type="NCBI Taxonomy" id="1921086"/>
    <lineage>
        <taxon>Bacteria</taxon>
        <taxon>Pseudomonadati</taxon>
        <taxon>Pseudomonadota</taxon>
        <taxon>Candidatius Mariprofundia</taxon>
        <taxon>Mariprofundales</taxon>
        <taxon>Mariprofundaceae</taxon>
        <taxon>Mariprofundus</taxon>
    </lineage>
</organism>
<dbReference type="EMBL" id="CP018799">
    <property type="protein sequence ID" value="ATX78877.1"/>
    <property type="molecule type" value="Genomic_DNA"/>
</dbReference>
<dbReference type="OrthoDB" id="5296637at2"/>
<dbReference type="KEGG" id="maes:Ga0123461_0440"/>
<evidence type="ECO:0000313" key="2">
    <source>
        <dbReference type="Proteomes" id="UP000231701"/>
    </source>
</evidence>